<proteinExistence type="predicted"/>
<comment type="caution">
    <text evidence="2">The sequence shown here is derived from an EMBL/GenBank/DDBJ whole genome shotgun (WGS) entry which is preliminary data.</text>
</comment>
<gene>
    <name evidence="2" type="ORF">EDC65_3931</name>
</gene>
<dbReference type="Proteomes" id="UP000278222">
    <property type="component" value="Unassembled WGS sequence"/>
</dbReference>
<evidence type="ECO:0000256" key="1">
    <source>
        <dbReference type="SAM" id="Phobius"/>
    </source>
</evidence>
<keyword evidence="1" id="KW-1133">Transmembrane helix</keyword>
<keyword evidence="1" id="KW-0812">Transmembrane</keyword>
<accession>A0A3N1KZH5</accession>
<organism evidence="2 3">
    <name type="scientific">Stella humosa</name>
    <dbReference type="NCBI Taxonomy" id="94"/>
    <lineage>
        <taxon>Bacteria</taxon>
        <taxon>Pseudomonadati</taxon>
        <taxon>Pseudomonadota</taxon>
        <taxon>Alphaproteobacteria</taxon>
        <taxon>Rhodospirillales</taxon>
        <taxon>Stellaceae</taxon>
        <taxon>Stella</taxon>
    </lineage>
</organism>
<sequence length="64" mass="6589">MLAGLAGLAGGLSVWSCAFLVAIDDPTMHSTVVGSIRACAVLASLVLCLIVSRRDQSSRRTIAS</sequence>
<dbReference type="AlphaFoldDB" id="A0A3N1KZH5"/>
<evidence type="ECO:0000313" key="2">
    <source>
        <dbReference type="EMBL" id="ROP84577.1"/>
    </source>
</evidence>
<keyword evidence="3" id="KW-1185">Reference proteome</keyword>
<name>A0A3N1KZH5_9PROT</name>
<keyword evidence="1" id="KW-0472">Membrane</keyword>
<protein>
    <submittedName>
        <fullName evidence="2">Uncharacterized protein</fullName>
    </submittedName>
</protein>
<dbReference type="EMBL" id="RJKX01000015">
    <property type="protein sequence ID" value="ROP84577.1"/>
    <property type="molecule type" value="Genomic_DNA"/>
</dbReference>
<evidence type="ECO:0000313" key="3">
    <source>
        <dbReference type="Proteomes" id="UP000278222"/>
    </source>
</evidence>
<feature type="transmembrane region" description="Helical" evidence="1">
    <location>
        <begin position="32"/>
        <end position="51"/>
    </location>
</feature>
<reference evidence="2 3" key="1">
    <citation type="submission" date="2018-11" db="EMBL/GenBank/DDBJ databases">
        <title>Genomic Encyclopedia of Type Strains, Phase IV (KMG-IV): sequencing the most valuable type-strain genomes for metagenomic binning, comparative biology and taxonomic classification.</title>
        <authorList>
            <person name="Goeker M."/>
        </authorList>
    </citation>
    <scope>NUCLEOTIDE SEQUENCE [LARGE SCALE GENOMIC DNA]</scope>
    <source>
        <strain evidence="2 3">DSM 5900</strain>
    </source>
</reference>